<dbReference type="Gene3D" id="3.20.20.70">
    <property type="entry name" value="Aldolase class I"/>
    <property type="match status" value="1"/>
</dbReference>
<evidence type="ECO:0000256" key="1">
    <source>
        <dbReference type="ARBA" id="ARBA00001966"/>
    </source>
</evidence>
<keyword evidence="4" id="KW-0479">Metal-binding</keyword>
<dbReference type="PROSITE" id="PS01305">
    <property type="entry name" value="MOAA_NIFB_PQQE"/>
    <property type="match status" value="1"/>
</dbReference>
<organism evidence="7">
    <name type="scientific">marine metagenome</name>
    <dbReference type="NCBI Taxonomy" id="408172"/>
    <lineage>
        <taxon>unclassified sequences</taxon>
        <taxon>metagenomes</taxon>
        <taxon>ecological metagenomes</taxon>
    </lineage>
</organism>
<dbReference type="InterPro" id="IPR058240">
    <property type="entry name" value="rSAM_sf"/>
</dbReference>
<evidence type="ECO:0000256" key="6">
    <source>
        <dbReference type="ARBA" id="ARBA00023014"/>
    </source>
</evidence>
<dbReference type="GO" id="GO:0003824">
    <property type="term" value="F:catalytic activity"/>
    <property type="evidence" value="ECO:0007669"/>
    <property type="project" value="InterPro"/>
</dbReference>
<evidence type="ECO:0000256" key="3">
    <source>
        <dbReference type="ARBA" id="ARBA00022691"/>
    </source>
</evidence>
<protein>
    <recommendedName>
        <fullName evidence="8">Radical SAM core domain-containing protein</fullName>
    </recommendedName>
</protein>
<dbReference type="InterPro" id="IPR000385">
    <property type="entry name" value="MoaA_NifB_PqqE_Fe-S-bd_CS"/>
</dbReference>
<comment type="cofactor">
    <cofactor evidence="1">
        <name>[4Fe-4S] cluster</name>
        <dbReference type="ChEBI" id="CHEBI:49883"/>
    </cofactor>
</comment>
<proteinExistence type="predicted"/>
<keyword evidence="2" id="KW-0004">4Fe-4S</keyword>
<keyword evidence="5" id="KW-0408">Iron</keyword>
<evidence type="ECO:0000256" key="2">
    <source>
        <dbReference type="ARBA" id="ARBA00022485"/>
    </source>
</evidence>
<keyword evidence="6" id="KW-0411">Iron-sulfur</keyword>
<evidence type="ECO:0008006" key="8">
    <source>
        <dbReference type="Google" id="ProtNLM"/>
    </source>
</evidence>
<reference evidence="7" key="1">
    <citation type="submission" date="2018-05" db="EMBL/GenBank/DDBJ databases">
        <authorList>
            <person name="Lanie J.A."/>
            <person name="Ng W.-L."/>
            <person name="Kazmierczak K.M."/>
            <person name="Andrzejewski T.M."/>
            <person name="Davidsen T.M."/>
            <person name="Wayne K.J."/>
            <person name="Tettelin H."/>
            <person name="Glass J.I."/>
            <person name="Rusch D."/>
            <person name="Podicherti R."/>
            <person name="Tsui H.-C.T."/>
            <person name="Winkler M.E."/>
        </authorList>
    </citation>
    <scope>NUCLEOTIDE SEQUENCE</scope>
</reference>
<name>A0A382LLS8_9ZZZZ</name>
<evidence type="ECO:0000256" key="4">
    <source>
        <dbReference type="ARBA" id="ARBA00022723"/>
    </source>
</evidence>
<gene>
    <name evidence="7" type="ORF">METZ01_LOCUS290097</name>
</gene>
<evidence type="ECO:0000313" key="7">
    <source>
        <dbReference type="EMBL" id="SVC37243.1"/>
    </source>
</evidence>
<dbReference type="GO" id="GO:0046872">
    <property type="term" value="F:metal ion binding"/>
    <property type="evidence" value="ECO:0007669"/>
    <property type="project" value="UniProtKB-KW"/>
</dbReference>
<dbReference type="SUPFAM" id="SSF102114">
    <property type="entry name" value="Radical SAM enzymes"/>
    <property type="match status" value="1"/>
</dbReference>
<dbReference type="AlphaFoldDB" id="A0A382LLS8"/>
<keyword evidence="3" id="KW-0949">S-adenosyl-L-methionine</keyword>
<dbReference type="EMBL" id="UINC01087676">
    <property type="protein sequence ID" value="SVC37243.1"/>
    <property type="molecule type" value="Genomic_DNA"/>
</dbReference>
<dbReference type="InterPro" id="IPR013785">
    <property type="entry name" value="Aldolase_TIM"/>
</dbReference>
<evidence type="ECO:0000256" key="5">
    <source>
        <dbReference type="ARBA" id="ARBA00023004"/>
    </source>
</evidence>
<feature type="non-terminal residue" evidence="7">
    <location>
        <position position="59"/>
    </location>
</feature>
<sequence>MKSFIDKASFAANILKSKVFRQVIPLQVQLTVTDHCNLRCGYCYADYPARGHKDLSIEE</sequence>
<dbReference type="GO" id="GO:0051539">
    <property type="term" value="F:4 iron, 4 sulfur cluster binding"/>
    <property type="evidence" value="ECO:0007669"/>
    <property type="project" value="UniProtKB-KW"/>
</dbReference>
<accession>A0A382LLS8</accession>